<keyword evidence="3" id="KW-0812">Transmembrane</keyword>
<comment type="subcellular location">
    <subcellularLocation>
        <location evidence="1">Secreted</location>
    </subcellularLocation>
</comment>
<accession>A0A9D4IY19</accession>
<dbReference type="PRINTS" id="PR00422">
    <property type="entry name" value="TRANSFERRIN"/>
</dbReference>
<dbReference type="Pfam" id="PF00405">
    <property type="entry name" value="Transferrin"/>
    <property type="match status" value="2"/>
</dbReference>
<dbReference type="FunFam" id="3.40.190.10:FF:000095">
    <property type="entry name" value="Lactotransferrin"/>
    <property type="match status" value="1"/>
</dbReference>
<dbReference type="GO" id="GO:0005615">
    <property type="term" value="C:extracellular space"/>
    <property type="evidence" value="ECO:0007669"/>
    <property type="project" value="TreeGrafter"/>
</dbReference>
<feature type="domain" description="Transferrin-like" evidence="4">
    <location>
        <begin position="10"/>
        <end position="362"/>
    </location>
</feature>
<keyword evidence="2" id="KW-0964">Secreted</keyword>
<dbReference type="InterPro" id="IPR001156">
    <property type="entry name" value="Transferrin-like_dom"/>
</dbReference>
<evidence type="ECO:0000256" key="1">
    <source>
        <dbReference type="ARBA" id="ARBA00004613"/>
    </source>
</evidence>
<dbReference type="PANTHER" id="PTHR11485:SF29">
    <property type="entry name" value="TRANSFERRIN 2"/>
    <property type="match status" value="1"/>
</dbReference>
<proteinExistence type="predicted"/>
<dbReference type="GO" id="GO:0055037">
    <property type="term" value="C:recycling endosome"/>
    <property type="evidence" value="ECO:0007669"/>
    <property type="project" value="TreeGrafter"/>
</dbReference>
<evidence type="ECO:0000256" key="3">
    <source>
        <dbReference type="SAM" id="Phobius"/>
    </source>
</evidence>
<dbReference type="Proteomes" id="UP000828390">
    <property type="component" value="Unassembled WGS sequence"/>
</dbReference>
<feature type="transmembrane region" description="Helical" evidence="3">
    <location>
        <begin position="731"/>
        <end position="749"/>
    </location>
</feature>
<keyword evidence="6" id="KW-1185">Reference proteome</keyword>
<name>A0A9D4IY19_DREPO</name>
<gene>
    <name evidence="5" type="ORF">DPMN_166622</name>
</gene>
<reference evidence="5" key="2">
    <citation type="submission" date="2020-11" db="EMBL/GenBank/DDBJ databases">
        <authorList>
            <person name="McCartney M.A."/>
            <person name="Auch B."/>
            <person name="Kono T."/>
            <person name="Mallez S."/>
            <person name="Becker A."/>
            <person name="Gohl D.M."/>
            <person name="Silverstein K.A.T."/>
            <person name="Koren S."/>
            <person name="Bechman K.B."/>
            <person name="Herman A."/>
            <person name="Abrahante J.E."/>
            <person name="Garbe J."/>
        </authorList>
    </citation>
    <scope>NUCLEOTIDE SEQUENCE</scope>
    <source>
        <strain evidence="5">Duluth1</strain>
        <tissue evidence="5">Whole animal</tissue>
    </source>
</reference>
<keyword evidence="3" id="KW-0472">Membrane</keyword>
<dbReference type="CDD" id="cd13529">
    <property type="entry name" value="PBP2_transferrin"/>
    <property type="match status" value="2"/>
</dbReference>
<sequence length="750" mass="84145">MVGNQPVTLARWCVSTDAAMQKCNEWVNAIKNVKELGPLAKDVRPAYKTNSNENDFSKMPVLSCVRADNVFHCMDMFDRNEVDLITLEAGQGYFAGRYHSMRPILAEKYDDTTDSPLEYYAVALKRTGGNVKLDQLKNKNACMPGIGTGAGWVYPIASMLKTRMIEVFECNAIVKTVTNFFNQMCLPGALNSFYNQFGNNPAKVCELCRGSGEEKCTSSDPHAGFDGALKCLNSGGDIAFVRHDTVSTNDPGNSGSYQLVCPDNIDRDIGDYTNCNFGKVPNDIVMTSGLKSDAYITAYKEFLLQASTWFGVRGAYKAQFSLFTSASVEYLDRKNVLFNDNTKMLVDVNDRDRYYTWIDKTFTENLLTLNLCPIDVVRLCVISDAERLKCERMVEVFRGKDIKPDMDCIMTKSSLECMKLLSTGDADLTMLDAGDIYKAGRTYNLVPIASEDYGDMTGRYKVVAAALKRNLRMTLYNLKDFRACHAGIGRGDGWIIPLNIYIETVQFIPAQCTIFENLGELFSRSCIPGALDKEYNPSGKPVNLCEACQGGGYRKCKRNSDELYYGTTGAFRCLTEHAGDVAFVHHLTVGDNTDGRNQAVWARNRRSDDYELLCKDGTRTHIENWANCYLGEVPGAALMTSEFVKPERRDIYWNIFSYGQQFFSSDIDGDYHMFDSGDFYSDLIFSDEAVRLIPVPLERQNYETYLGATFINQIRNLDQYQCVPVAGSGSFFPNLMLMLVSIVAFFVMMV</sequence>
<keyword evidence="3" id="KW-1133">Transmembrane helix</keyword>
<comment type="caution">
    <text evidence="5">The sequence shown here is derived from an EMBL/GenBank/DDBJ whole genome shotgun (WGS) entry which is preliminary data.</text>
</comment>
<dbReference type="PANTHER" id="PTHR11485">
    <property type="entry name" value="TRANSFERRIN"/>
    <property type="match status" value="1"/>
</dbReference>
<dbReference type="SMART" id="SM00094">
    <property type="entry name" value="TR_FER"/>
    <property type="match status" value="2"/>
</dbReference>
<dbReference type="AlphaFoldDB" id="A0A9D4IY19"/>
<dbReference type="GO" id="GO:0005769">
    <property type="term" value="C:early endosome"/>
    <property type="evidence" value="ECO:0007669"/>
    <property type="project" value="TreeGrafter"/>
</dbReference>
<reference evidence="5" key="1">
    <citation type="journal article" date="2019" name="bioRxiv">
        <title>The Genome of the Zebra Mussel, Dreissena polymorpha: A Resource for Invasive Species Research.</title>
        <authorList>
            <person name="McCartney M.A."/>
            <person name="Auch B."/>
            <person name="Kono T."/>
            <person name="Mallez S."/>
            <person name="Zhang Y."/>
            <person name="Obille A."/>
            <person name="Becker A."/>
            <person name="Abrahante J.E."/>
            <person name="Garbe J."/>
            <person name="Badalamenti J.P."/>
            <person name="Herman A."/>
            <person name="Mangelson H."/>
            <person name="Liachko I."/>
            <person name="Sullivan S."/>
            <person name="Sone E.D."/>
            <person name="Koren S."/>
            <person name="Silverstein K.A.T."/>
            <person name="Beckman K.B."/>
            <person name="Gohl D.M."/>
        </authorList>
    </citation>
    <scope>NUCLEOTIDE SEQUENCE</scope>
    <source>
        <strain evidence="5">Duluth1</strain>
        <tissue evidence="5">Whole animal</tissue>
    </source>
</reference>
<dbReference type="Gene3D" id="3.40.190.10">
    <property type="entry name" value="Periplasmic binding protein-like II"/>
    <property type="match status" value="4"/>
</dbReference>
<evidence type="ECO:0000256" key="2">
    <source>
        <dbReference type="ARBA" id="ARBA00022525"/>
    </source>
</evidence>
<evidence type="ECO:0000313" key="6">
    <source>
        <dbReference type="Proteomes" id="UP000828390"/>
    </source>
</evidence>
<dbReference type="GO" id="GO:0006826">
    <property type="term" value="P:iron ion transport"/>
    <property type="evidence" value="ECO:0007669"/>
    <property type="project" value="TreeGrafter"/>
</dbReference>
<evidence type="ECO:0000313" key="5">
    <source>
        <dbReference type="EMBL" id="KAH3788478.1"/>
    </source>
</evidence>
<feature type="domain" description="Transferrin-like" evidence="4">
    <location>
        <begin position="377"/>
        <end position="719"/>
    </location>
</feature>
<organism evidence="5 6">
    <name type="scientific">Dreissena polymorpha</name>
    <name type="common">Zebra mussel</name>
    <name type="synonym">Mytilus polymorpha</name>
    <dbReference type="NCBI Taxonomy" id="45954"/>
    <lineage>
        <taxon>Eukaryota</taxon>
        <taxon>Metazoa</taxon>
        <taxon>Spiralia</taxon>
        <taxon>Lophotrochozoa</taxon>
        <taxon>Mollusca</taxon>
        <taxon>Bivalvia</taxon>
        <taxon>Autobranchia</taxon>
        <taxon>Heteroconchia</taxon>
        <taxon>Euheterodonta</taxon>
        <taxon>Imparidentia</taxon>
        <taxon>Neoheterodontei</taxon>
        <taxon>Myida</taxon>
        <taxon>Dreissenoidea</taxon>
        <taxon>Dreissenidae</taxon>
        <taxon>Dreissena</taxon>
    </lineage>
</organism>
<evidence type="ECO:0000259" key="4">
    <source>
        <dbReference type="PROSITE" id="PS51408"/>
    </source>
</evidence>
<dbReference type="SUPFAM" id="SSF53850">
    <property type="entry name" value="Periplasmic binding protein-like II"/>
    <property type="match status" value="2"/>
</dbReference>
<dbReference type="PROSITE" id="PS51408">
    <property type="entry name" value="TRANSFERRIN_LIKE_4"/>
    <property type="match status" value="2"/>
</dbReference>
<dbReference type="EMBL" id="JAIWYP010000008">
    <property type="protein sequence ID" value="KAH3788478.1"/>
    <property type="molecule type" value="Genomic_DNA"/>
</dbReference>
<dbReference type="GO" id="GO:0005886">
    <property type="term" value="C:plasma membrane"/>
    <property type="evidence" value="ECO:0007669"/>
    <property type="project" value="TreeGrafter"/>
</dbReference>
<protein>
    <recommendedName>
        <fullName evidence="4">Transferrin-like domain-containing protein</fullName>
    </recommendedName>
</protein>